<feature type="domain" description="DUF7134" evidence="13">
    <location>
        <begin position="25"/>
        <end position="182"/>
    </location>
</feature>
<feature type="compositionally biased region" description="Low complexity" evidence="9">
    <location>
        <begin position="432"/>
        <end position="441"/>
    </location>
</feature>
<dbReference type="SUPFAM" id="SSF55874">
    <property type="entry name" value="ATPase domain of HSP90 chaperone/DNA topoisomerase II/histidine kinase"/>
    <property type="match status" value="1"/>
</dbReference>
<name>A0ABN3ASR8_9MICO</name>
<dbReference type="PANTHER" id="PTHR24421">
    <property type="entry name" value="NITRATE/NITRITE SENSOR PROTEIN NARX-RELATED"/>
    <property type="match status" value="1"/>
</dbReference>
<feature type="transmembrane region" description="Helical" evidence="10">
    <location>
        <begin position="128"/>
        <end position="146"/>
    </location>
</feature>
<evidence type="ECO:0000256" key="2">
    <source>
        <dbReference type="ARBA" id="ARBA00012438"/>
    </source>
</evidence>
<dbReference type="RefSeq" id="WP_344343172.1">
    <property type="nucleotide sequence ID" value="NZ_BAAAQT010000006.1"/>
</dbReference>
<keyword evidence="7" id="KW-0067">ATP-binding</keyword>
<feature type="domain" description="Histidine kinase/HSP90-like ATPase" evidence="11">
    <location>
        <begin position="321"/>
        <end position="408"/>
    </location>
</feature>
<dbReference type="InterPro" id="IPR011712">
    <property type="entry name" value="Sig_transdc_His_kin_sub3_dim/P"/>
</dbReference>
<feature type="region of interest" description="Disordered" evidence="9">
    <location>
        <begin position="432"/>
        <end position="453"/>
    </location>
</feature>
<dbReference type="CDD" id="cd16917">
    <property type="entry name" value="HATPase_UhpB-NarQ-NarX-like"/>
    <property type="match status" value="1"/>
</dbReference>
<dbReference type="PANTHER" id="PTHR24421:SF10">
    <property type="entry name" value="NITRATE_NITRITE SENSOR PROTEIN NARQ"/>
    <property type="match status" value="1"/>
</dbReference>
<feature type="transmembrane region" description="Helical" evidence="10">
    <location>
        <begin position="35"/>
        <end position="58"/>
    </location>
</feature>
<evidence type="ECO:0000256" key="6">
    <source>
        <dbReference type="ARBA" id="ARBA00022777"/>
    </source>
</evidence>
<feature type="transmembrane region" description="Helical" evidence="10">
    <location>
        <begin position="64"/>
        <end position="82"/>
    </location>
</feature>
<evidence type="ECO:0000256" key="1">
    <source>
        <dbReference type="ARBA" id="ARBA00000085"/>
    </source>
</evidence>
<dbReference type="Pfam" id="PF02518">
    <property type="entry name" value="HATPase_c"/>
    <property type="match status" value="1"/>
</dbReference>
<dbReference type="EMBL" id="BAAAQT010000006">
    <property type="protein sequence ID" value="GAA2174369.1"/>
    <property type="molecule type" value="Genomic_DNA"/>
</dbReference>
<dbReference type="InterPro" id="IPR055558">
    <property type="entry name" value="DUF7134"/>
</dbReference>
<evidence type="ECO:0000256" key="7">
    <source>
        <dbReference type="ARBA" id="ARBA00022840"/>
    </source>
</evidence>
<evidence type="ECO:0000259" key="13">
    <source>
        <dbReference type="Pfam" id="PF23539"/>
    </source>
</evidence>
<gene>
    <name evidence="14" type="ORF">GCM10009846_20050</name>
</gene>
<accession>A0ABN3ASR8</accession>
<evidence type="ECO:0000256" key="10">
    <source>
        <dbReference type="SAM" id="Phobius"/>
    </source>
</evidence>
<comment type="catalytic activity">
    <reaction evidence="1">
        <text>ATP + protein L-histidine = ADP + protein N-phospho-L-histidine.</text>
        <dbReference type="EC" id="2.7.13.3"/>
    </reaction>
</comment>
<keyword evidence="10" id="KW-0472">Membrane</keyword>
<keyword evidence="15" id="KW-1185">Reference proteome</keyword>
<organism evidence="14 15">
    <name type="scientific">Agrococcus versicolor</name>
    <dbReference type="NCBI Taxonomy" id="501482"/>
    <lineage>
        <taxon>Bacteria</taxon>
        <taxon>Bacillati</taxon>
        <taxon>Actinomycetota</taxon>
        <taxon>Actinomycetes</taxon>
        <taxon>Micrococcales</taxon>
        <taxon>Microbacteriaceae</taxon>
        <taxon>Agrococcus</taxon>
    </lineage>
</organism>
<proteinExistence type="predicted"/>
<evidence type="ECO:0000259" key="12">
    <source>
        <dbReference type="Pfam" id="PF07730"/>
    </source>
</evidence>
<evidence type="ECO:0000259" key="11">
    <source>
        <dbReference type="Pfam" id="PF02518"/>
    </source>
</evidence>
<keyword evidence="6 14" id="KW-0418">Kinase</keyword>
<protein>
    <recommendedName>
        <fullName evidence="2">histidine kinase</fullName>
        <ecNumber evidence="2">2.7.13.3</ecNumber>
    </recommendedName>
</protein>
<dbReference type="InterPro" id="IPR050482">
    <property type="entry name" value="Sensor_HK_TwoCompSys"/>
</dbReference>
<dbReference type="Pfam" id="PF23539">
    <property type="entry name" value="DUF7134"/>
    <property type="match status" value="1"/>
</dbReference>
<evidence type="ECO:0000256" key="3">
    <source>
        <dbReference type="ARBA" id="ARBA00022553"/>
    </source>
</evidence>
<evidence type="ECO:0000256" key="5">
    <source>
        <dbReference type="ARBA" id="ARBA00022741"/>
    </source>
</evidence>
<keyword evidence="10" id="KW-0812">Transmembrane</keyword>
<dbReference type="Pfam" id="PF07730">
    <property type="entry name" value="HisKA_3"/>
    <property type="match status" value="1"/>
</dbReference>
<dbReference type="EC" id="2.7.13.3" evidence="2"/>
<feature type="transmembrane region" description="Helical" evidence="10">
    <location>
        <begin position="158"/>
        <end position="178"/>
    </location>
</feature>
<feature type="domain" description="Signal transduction histidine kinase subgroup 3 dimerisation and phosphoacceptor" evidence="12">
    <location>
        <begin position="210"/>
        <end position="275"/>
    </location>
</feature>
<keyword evidence="8" id="KW-0902">Two-component regulatory system</keyword>
<keyword evidence="3" id="KW-0597">Phosphoprotein</keyword>
<feature type="transmembrane region" description="Helical" evidence="10">
    <location>
        <begin position="89"/>
        <end position="116"/>
    </location>
</feature>
<keyword evidence="4" id="KW-0808">Transferase</keyword>
<reference evidence="15" key="1">
    <citation type="journal article" date="2019" name="Int. J. Syst. Evol. Microbiol.">
        <title>The Global Catalogue of Microorganisms (GCM) 10K type strain sequencing project: providing services to taxonomists for standard genome sequencing and annotation.</title>
        <authorList>
            <consortium name="The Broad Institute Genomics Platform"/>
            <consortium name="The Broad Institute Genome Sequencing Center for Infectious Disease"/>
            <person name="Wu L."/>
            <person name="Ma J."/>
        </authorList>
    </citation>
    <scope>NUCLEOTIDE SEQUENCE [LARGE SCALE GENOMIC DNA]</scope>
    <source>
        <strain evidence="15">JCM 16026</strain>
    </source>
</reference>
<evidence type="ECO:0000256" key="8">
    <source>
        <dbReference type="ARBA" id="ARBA00023012"/>
    </source>
</evidence>
<evidence type="ECO:0000256" key="9">
    <source>
        <dbReference type="SAM" id="MobiDB-lite"/>
    </source>
</evidence>
<keyword evidence="5" id="KW-0547">Nucleotide-binding</keyword>
<evidence type="ECO:0000313" key="14">
    <source>
        <dbReference type="EMBL" id="GAA2174369.1"/>
    </source>
</evidence>
<dbReference type="Gene3D" id="1.20.5.1930">
    <property type="match status" value="1"/>
</dbReference>
<sequence>MTTAHGAPDGDVGGTVALPRPPGVLRRFTARHPRLVDWTLVVGSQLPILAVGFVLAAFEPAQRIEGVLMLAASIVAGAALLWRRRFPLVVTIVVAAMLAMPSSAAAGAFIAVYVALYSLGAYARTAHVWIGVGAASAGSLLSTLVVPSADRLDIGPVVSINLVGIASFVVAVLLGTSVRARRAYVAALIGRADDIARDRDQQAQLAVAAERARIAREMHDVVSHGLTVMVTLAEGSAAQASRDPDRAADTMRRVADTGRDSLAEMRRLLGVLREPGVEDAQRAPQPAAGDLQALVASFRDAGMPVRLTTSGAAIADQALALTVHRIVQESLTNVMRHASDAARVEVAVRHDGSVVDVEVVDDGTGAPATTTGAGRGIVGIRERVAMFDGAVDAGRREPTGWRVAARLHEAGRIAAVPEAPLALQATAPHAADASAADAAAPETIVPDHRMEQP</sequence>
<keyword evidence="10" id="KW-1133">Transmembrane helix</keyword>
<dbReference type="InterPro" id="IPR003594">
    <property type="entry name" value="HATPase_dom"/>
</dbReference>
<dbReference type="Proteomes" id="UP001501599">
    <property type="component" value="Unassembled WGS sequence"/>
</dbReference>
<dbReference type="Gene3D" id="3.30.565.10">
    <property type="entry name" value="Histidine kinase-like ATPase, C-terminal domain"/>
    <property type="match status" value="1"/>
</dbReference>
<dbReference type="GO" id="GO:0016301">
    <property type="term" value="F:kinase activity"/>
    <property type="evidence" value="ECO:0007669"/>
    <property type="project" value="UniProtKB-KW"/>
</dbReference>
<dbReference type="InterPro" id="IPR036890">
    <property type="entry name" value="HATPase_C_sf"/>
</dbReference>
<comment type="caution">
    <text evidence="14">The sequence shown here is derived from an EMBL/GenBank/DDBJ whole genome shotgun (WGS) entry which is preliminary data.</text>
</comment>
<evidence type="ECO:0000313" key="15">
    <source>
        <dbReference type="Proteomes" id="UP001501599"/>
    </source>
</evidence>
<evidence type="ECO:0000256" key="4">
    <source>
        <dbReference type="ARBA" id="ARBA00022679"/>
    </source>
</evidence>